<dbReference type="EMBL" id="CP063414">
    <property type="protein sequence ID" value="UOE76500.1"/>
    <property type="molecule type" value="Genomic_DNA"/>
</dbReference>
<dbReference type="NCBIfam" id="NF005832">
    <property type="entry name" value="PRK07735.1"/>
    <property type="match status" value="1"/>
</dbReference>
<dbReference type="Gene3D" id="3.30.460.80">
    <property type="entry name" value="NADH:ubiquinone oxidoreductase, 30kDa subunit"/>
    <property type="match status" value="1"/>
</dbReference>
<dbReference type="Proteomes" id="UP001058458">
    <property type="component" value="Chromosome"/>
</dbReference>
<dbReference type="GO" id="GO:0008137">
    <property type="term" value="F:NADH dehydrogenase (ubiquinone) activity"/>
    <property type="evidence" value="ECO:0007669"/>
    <property type="project" value="InterPro"/>
</dbReference>
<sequence length="392" mass="42515">MDEEKDVQRRKKEAAGWAKQPARERLEAKQAAGQTEQPLEETKTQSKDELALAKKKAAEAAKAKAAELRKQKEGAAGDKAGKTEDGLALAKKKAAEEAKAAALEKRKAPQAEGGNKETSEEDIALAKKKAAAAAKAKAAALAKQKAKAAAGEGAEEDIAKQKALAAAKAKAAAAAKAKALAKQQAGGTAGESEGDLAKEKAKAAAAAKAKAAALAKAKSAGNPREEAEKEDAPSPNQPLLDKYVRMIRERLGGDVLEEAYINRLAKDVPTLVVKKDAYYKVAEFLKYNEQLRFDYLSELHGTDFQTHMEVYVHLYSYQNRQPVALKVKIDRDKPEIASLVPLWQGANWPECEAYDLLGIRFQGHPNLIRIFLGENWVGHPLRKDYEPYDVEV</sequence>
<dbReference type="PANTHER" id="PTHR10884">
    <property type="entry name" value="NADH DEHYDROGENASE UBIQUINONE IRON-SULFUR PROTEIN 3"/>
    <property type="match status" value="1"/>
</dbReference>
<feature type="region of interest" description="Disordered" evidence="2">
    <location>
        <begin position="215"/>
        <end position="238"/>
    </location>
</feature>
<feature type="compositionally biased region" description="Basic and acidic residues" evidence="2">
    <location>
        <begin position="40"/>
        <end position="85"/>
    </location>
</feature>
<dbReference type="Pfam" id="PF00329">
    <property type="entry name" value="Complex1_30kDa"/>
    <property type="match status" value="1"/>
</dbReference>
<name>A0AB38QZH4_PARTM</name>
<dbReference type="EC" id="1.6.5.11" evidence="4"/>
<dbReference type="PANTHER" id="PTHR10884:SF14">
    <property type="entry name" value="NADH DEHYDROGENASE [UBIQUINONE] IRON-SULFUR PROTEIN 3, MITOCHONDRIAL"/>
    <property type="match status" value="1"/>
</dbReference>
<dbReference type="InterPro" id="IPR037232">
    <property type="entry name" value="NADH_quin_OxRdtase_su_C/D-like"/>
</dbReference>
<proteinExistence type="inferred from homology"/>
<evidence type="ECO:0000313" key="5">
    <source>
        <dbReference type="Proteomes" id="UP001058458"/>
    </source>
</evidence>
<dbReference type="RefSeq" id="WP_256833788.1">
    <property type="nucleotide sequence ID" value="NZ_CP063414.1"/>
</dbReference>
<feature type="compositionally biased region" description="Low complexity" evidence="2">
    <location>
        <begin position="141"/>
        <end position="150"/>
    </location>
</feature>
<organism evidence="4 5">
    <name type="scientific">Parageobacillus thermoglucosidasius</name>
    <name type="common">Geobacillus thermoglucosidasius</name>
    <dbReference type="NCBI Taxonomy" id="1426"/>
    <lineage>
        <taxon>Bacteria</taxon>
        <taxon>Bacillati</taxon>
        <taxon>Bacillota</taxon>
        <taxon>Bacilli</taxon>
        <taxon>Bacillales</taxon>
        <taxon>Anoxybacillaceae</taxon>
        <taxon>Parageobacillus</taxon>
    </lineage>
</organism>
<feature type="region of interest" description="Disordered" evidence="2">
    <location>
        <begin position="1"/>
        <end position="128"/>
    </location>
</feature>
<evidence type="ECO:0000259" key="3">
    <source>
        <dbReference type="Pfam" id="PF00329"/>
    </source>
</evidence>
<accession>A0AB38QZH4</accession>
<feature type="compositionally biased region" description="Basic and acidic residues" evidence="2">
    <location>
        <begin position="223"/>
        <end position="232"/>
    </location>
</feature>
<evidence type="ECO:0000256" key="1">
    <source>
        <dbReference type="ARBA" id="ARBA00007569"/>
    </source>
</evidence>
<dbReference type="GO" id="GO:0016491">
    <property type="term" value="F:oxidoreductase activity"/>
    <property type="evidence" value="ECO:0007669"/>
    <property type="project" value="UniProtKB-KW"/>
</dbReference>
<dbReference type="InterPro" id="IPR001268">
    <property type="entry name" value="NADH_UbQ_OxRdtase_30kDa_su"/>
</dbReference>
<protein>
    <submittedName>
        <fullName evidence="4">NADH-quinone oxidoreductase subunit C</fullName>
        <ecNumber evidence="4">1.6.5.11</ecNumber>
    </submittedName>
</protein>
<keyword evidence="4" id="KW-0560">Oxidoreductase</keyword>
<feature type="compositionally biased region" description="Basic and acidic residues" evidence="2">
    <location>
        <begin position="93"/>
        <end position="118"/>
    </location>
</feature>
<feature type="domain" description="NADH:ubiquinone oxidoreductase 30kDa subunit" evidence="3">
    <location>
        <begin position="272"/>
        <end position="386"/>
    </location>
</feature>
<evidence type="ECO:0000256" key="2">
    <source>
        <dbReference type="SAM" id="MobiDB-lite"/>
    </source>
</evidence>
<reference evidence="4" key="1">
    <citation type="submission" date="2020-10" db="EMBL/GenBank/DDBJ databases">
        <authorList>
            <person name="Delgado J.A."/>
            <person name="Gonzalez J.M."/>
        </authorList>
    </citation>
    <scope>NUCLEOTIDE SEQUENCE</scope>
    <source>
        <strain evidence="4">23.6</strain>
    </source>
</reference>
<feature type="region of interest" description="Disordered" evidence="2">
    <location>
        <begin position="141"/>
        <end position="162"/>
    </location>
</feature>
<evidence type="ECO:0000313" key="4">
    <source>
        <dbReference type="EMBL" id="UOE76500.1"/>
    </source>
</evidence>
<dbReference type="AlphaFoldDB" id="A0AB38QZH4"/>
<gene>
    <name evidence="4" type="ORF">IMI45_00750</name>
</gene>
<comment type="similarity">
    <text evidence="1">Belongs to the complex I 30 kDa subunit family.</text>
</comment>
<dbReference type="SUPFAM" id="SSF143243">
    <property type="entry name" value="Nqo5-like"/>
    <property type="match status" value="1"/>
</dbReference>